<dbReference type="Proteomes" id="UP000326757">
    <property type="component" value="Unassembled WGS sequence"/>
</dbReference>
<dbReference type="EMBL" id="VIGI01000009">
    <property type="protein sequence ID" value="KAB8296246.1"/>
    <property type="molecule type" value="Genomic_DNA"/>
</dbReference>
<organism evidence="1 2">
    <name type="scientific">Monilinia laxa</name>
    <name type="common">Brown rot fungus</name>
    <name type="synonym">Sclerotinia laxa</name>
    <dbReference type="NCBI Taxonomy" id="61186"/>
    <lineage>
        <taxon>Eukaryota</taxon>
        <taxon>Fungi</taxon>
        <taxon>Dikarya</taxon>
        <taxon>Ascomycota</taxon>
        <taxon>Pezizomycotina</taxon>
        <taxon>Leotiomycetes</taxon>
        <taxon>Helotiales</taxon>
        <taxon>Sclerotiniaceae</taxon>
        <taxon>Monilinia</taxon>
    </lineage>
</organism>
<keyword evidence="2" id="KW-1185">Reference proteome</keyword>
<gene>
    <name evidence="1" type="ORF">EYC80_009022</name>
</gene>
<sequence>MPSTHFSAKYSSIDQGIVDPILLKLSNVPSPNFTELNLIIRGSRPSVVRTLSCVLLEASYLMTKLDTPQLRMPRMVPPDLRTREPAVRAIL</sequence>
<name>A0A5N6K257_MONLA</name>
<accession>A0A5N6K257</accession>
<evidence type="ECO:0000313" key="1">
    <source>
        <dbReference type="EMBL" id="KAB8296246.1"/>
    </source>
</evidence>
<proteinExistence type="predicted"/>
<protein>
    <submittedName>
        <fullName evidence="1">Uncharacterized protein</fullName>
    </submittedName>
</protein>
<dbReference type="OrthoDB" id="10465305at2759"/>
<comment type="caution">
    <text evidence="1">The sequence shown here is derived from an EMBL/GenBank/DDBJ whole genome shotgun (WGS) entry which is preliminary data.</text>
</comment>
<dbReference type="AlphaFoldDB" id="A0A5N6K257"/>
<evidence type="ECO:0000313" key="2">
    <source>
        <dbReference type="Proteomes" id="UP000326757"/>
    </source>
</evidence>
<reference evidence="1 2" key="1">
    <citation type="submission" date="2019-06" db="EMBL/GenBank/DDBJ databases">
        <title>Genome Sequence of the Brown Rot Fungal Pathogen Monilinia laxa.</title>
        <authorList>
            <person name="De Miccolis Angelini R.M."/>
            <person name="Landi L."/>
            <person name="Abate D."/>
            <person name="Pollastro S."/>
            <person name="Romanazzi G."/>
            <person name="Faretra F."/>
        </authorList>
    </citation>
    <scope>NUCLEOTIDE SEQUENCE [LARGE SCALE GENOMIC DNA]</scope>
    <source>
        <strain evidence="1 2">Mlax316</strain>
    </source>
</reference>